<organism evidence="1">
    <name type="scientific">Tanacetum cinerariifolium</name>
    <name type="common">Dalmatian daisy</name>
    <name type="synonym">Chrysanthemum cinerariifolium</name>
    <dbReference type="NCBI Taxonomy" id="118510"/>
    <lineage>
        <taxon>Eukaryota</taxon>
        <taxon>Viridiplantae</taxon>
        <taxon>Streptophyta</taxon>
        <taxon>Embryophyta</taxon>
        <taxon>Tracheophyta</taxon>
        <taxon>Spermatophyta</taxon>
        <taxon>Magnoliopsida</taxon>
        <taxon>eudicotyledons</taxon>
        <taxon>Gunneridae</taxon>
        <taxon>Pentapetalae</taxon>
        <taxon>asterids</taxon>
        <taxon>campanulids</taxon>
        <taxon>Asterales</taxon>
        <taxon>Asteraceae</taxon>
        <taxon>Asteroideae</taxon>
        <taxon>Anthemideae</taxon>
        <taxon>Anthemidinae</taxon>
        <taxon>Tanacetum</taxon>
    </lineage>
</organism>
<sequence length="163" mass="18754">MVFSVGRCRGGVPIEMTWVTGDKHLCSGTVSSGQKKKVQGCSDMDLDVAGERSSIRDKSRYVTKDQLIVLFEREDAENVEKIMDLCRLSSELRAAVKRRDGYIVELRLYRSCDDTLRTIEMLSHMQFDVMEKVARMLLMARETHIKVDEKNGFIMRMRNRAVV</sequence>
<protein>
    <submittedName>
        <fullName evidence="1">Uncharacterized protein</fullName>
    </submittedName>
</protein>
<accession>A0A6L2KPA8</accession>
<name>A0A6L2KPA8_TANCI</name>
<comment type="caution">
    <text evidence="1">The sequence shown here is derived from an EMBL/GenBank/DDBJ whole genome shotgun (WGS) entry which is preliminary data.</text>
</comment>
<reference evidence="1" key="1">
    <citation type="journal article" date="2019" name="Sci. Rep.">
        <title>Draft genome of Tanacetum cinerariifolium, the natural source of mosquito coil.</title>
        <authorList>
            <person name="Yamashiro T."/>
            <person name="Shiraishi A."/>
            <person name="Satake H."/>
            <person name="Nakayama K."/>
        </authorList>
    </citation>
    <scope>NUCLEOTIDE SEQUENCE</scope>
</reference>
<gene>
    <name evidence="1" type="ORF">Tci_022548</name>
</gene>
<dbReference type="AlphaFoldDB" id="A0A6L2KPA8"/>
<proteinExistence type="predicted"/>
<dbReference type="EMBL" id="BKCJ010002734">
    <property type="protein sequence ID" value="GEU50570.1"/>
    <property type="molecule type" value="Genomic_DNA"/>
</dbReference>
<evidence type="ECO:0000313" key="1">
    <source>
        <dbReference type="EMBL" id="GEU50570.1"/>
    </source>
</evidence>